<name>A0A172YE32_9GAMM</name>
<dbReference type="Proteomes" id="UP000077875">
    <property type="component" value="Chromosome"/>
</dbReference>
<dbReference type="EMBL" id="CP015243">
    <property type="protein sequence ID" value="ANF57519.1"/>
    <property type="molecule type" value="Genomic_DNA"/>
</dbReference>
<evidence type="ECO:0000259" key="1">
    <source>
        <dbReference type="PROSITE" id="PS50801"/>
    </source>
</evidence>
<reference evidence="2 3" key="1">
    <citation type="submission" date="2016-04" db="EMBL/GenBank/DDBJ databases">
        <title>Complete Genome Sequence of Halotalea alkalilenta IHB B 13600.</title>
        <authorList>
            <person name="Swarnkar M.K."/>
            <person name="Sharma A."/>
            <person name="Kaushal K."/>
            <person name="Soni R."/>
            <person name="Rana S."/>
            <person name="Singh A.K."/>
            <person name="Gulati A."/>
        </authorList>
    </citation>
    <scope>NUCLEOTIDE SEQUENCE [LARGE SCALE GENOMIC DNA]</scope>
    <source>
        <strain evidence="2 3">IHB B 13600</strain>
    </source>
</reference>
<gene>
    <name evidence="2" type="ORF">A5892_08615</name>
</gene>
<dbReference type="STRING" id="376489.A5892_08615"/>
<sequence length="125" mass="13283">MAELLIESEDVTLRAEGDTLVVQGRPGFDSAARLAEAGRAWLGKVGHGKAGQGGAAQDKVRFDVNGVEISNSAVLCVLLEWLRTARQRGLEVEAIELPARMRDLVEFSGLTPVLATSAEHLSTSA</sequence>
<protein>
    <recommendedName>
        <fullName evidence="1">STAS domain-containing protein</fullName>
    </recommendedName>
</protein>
<feature type="domain" description="STAS" evidence="1">
    <location>
        <begin position="20"/>
        <end position="125"/>
    </location>
</feature>
<dbReference type="InterPro" id="IPR036513">
    <property type="entry name" value="STAS_dom_sf"/>
</dbReference>
<dbReference type="AlphaFoldDB" id="A0A172YE32"/>
<dbReference type="Pfam" id="PF13466">
    <property type="entry name" value="STAS_2"/>
    <property type="match status" value="1"/>
</dbReference>
<dbReference type="SUPFAM" id="SSF52091">
    <property type="entry name" value="SpoIIaa-like"/>
    <property type="match status" value="1"/>
</dbReference>
<dbReference type="KEGG" id="haa:A5892_08615"/>
<accession>A0A172YE32</accession>
<dbReference type="RefSeq" id="WP_064122464.1">
    <property type="nucleotide sequence ID" value="NZ_CP015243.1"/>
</dbReference>
<dbReference type="InterPro" id="IPR002645">
    <property type="entry name" value="STAS_dom"/>
</dbReference>
<dbReference type="InterPro" id="IPR058548">
    <property type="entry name" value="MlaB-like_STAS"/>
</dbReference>
<dbReference type="PROSITE" id="PS50801">
    <property type="entry name" value="STAS"/>
    <property type="match status" value="1"/>
</dbReference>
<evidence type="ECO:0000313" key="2">
    <source>
        <dbReference type="EMBL" id="ANF57519.1"/>
    </source>
</evidence>
<keyword evidence="3" id="KW-1185">Reference proteome</keyword>
<organism evidence="2 3">
    <name type="scientific">Halotalea alkalilenta</name>
    <dbReference type="NCBI Taxonomy" id="376489"/>
    <lineage>
        <taxon>Bacteria</taxon>
        <taxon>Pseudomonadati</taxon>
        <taxon>Pseudomonadota</taxon>
        <taxon>Gammaproteobacteria</taxon>
        <taxon>Oceanospirillales</taxon>
        <taxon>Halomonadaceae</taxon>
        <taxon>Halotalea</taxon>
    </lineage>
</organism>
<evidence type="ECO:0000313" key="3">
    <source>
        <dbReference type="Proteomes" id="UP000077875"/>
    </source>
</evidence>
<proteinExistence type="predicted"/>
<dbReference type="Gene3D" id="3.30.750.24">
    <property type="entry name" value="STAS domain"/>
    <property type="match status" value="1"/>
</dbReference>